<feature type="compositionally biased region" description="Basic and acidic residues" evidence="1">
    <location>
        <begin position="294"/>
        <end position="307"/>
    </location>
</feature>
<sequence length="536" mass="61190">MLGENPQTIRENAGILLEASKEIGLKANPEKTKYRIMSRDENIVRNGNIKIGNLSFEEVEKFKISFQQQKELRQPSYYRGASRSRWGKSGCDVGKRTVPVRKYDSILKALSSLENANIFLERTILSNSVLLTTCGLGSVWSWNFLSRRGGSEVHSKTQTERLALHWGGDVAGNLCVYASHFQQECNETATEVYQSLNENSRETEQEDRDITYALFCSVLCIMEQVLFDEILILKSSLYDKRRSSYKDEKMEENTWLSIAASLNTDREIAVETRKRHGEEGEDKNNSGNIGGDIGNKEKTRKQGEDKNNSGNIGEDIGNKEKDKNIGNKEKTRRKEKTRITAGKRQGKKRKNNKENKETRKDKNNSGNIGRQTKERQGEGEDKNNSGNIGKTRKQGKDMENKEKTRITAETRKRQGEQGEDKNNSSNVGGEKETRKRQGEQGEDKNNSEHITNANHTYRDINTDVEILHIQSKSQKLNTLEQYELHRHTKTHPNEILNTQLNFRTRTLFDSTLHYTKTPPQKQKAPRPATTSSEEGQ</sequence>
<accession>A0ABQ8TKF4</accession>
<name>A0ABQ8TKF4_PERAM</name>
<keyword evidence="3" id="KW-1185">Reference proteome</keyword>
<feature type="compositionally biased region" description="Basic and acidic residues" evidence="1">
    <location>
        <begin position="394"/>
        <end position="422"/>
    </location>
</feature>
<feature type="compositionally biased region" description="Basic and acidic residues" evidence="1">
    <location>
        <begin position="429"/>
        <end position="447"/>
    </location>
</feature>
<proteinExistence type="predicted"/>
<dbReference type="Proteomes" id="UP001148838">
    <property type="component" value="Unassembled WGS sequence"/>
</dbReference>
<feature type="compositionally biased region" description="Basic and acidic residues" evidence="1">
    <location>
        <begin position="316"/>
        <end position="329"/>
    </location>
</feature>
<feature type="compositionally biased region" description="Basic and acidic residues" evidence="1">
    <location>
        <begin position="272"/>
        <end position="284"/>
    </location>
</feature>
<evidence type="ECO:0000313" key="3">
    <source>
        <dbReference type="Proteomes" id="UP001148838"/>
    </source>
</evidence>
<comment type="caution">
    <text evidence="2">The sequence shown here is derived from an EMBL/GenBank/DDBJ whole genome shotgun (WGS) entry which is preliminary data.</text>
</comment>
<feature type="region of interest" description="Disordered" evidence="1">
    <location>
        <begin position="513"/>
        <end position="536"/>
    </location>
</feature>
<feature type="compositionally biased region" description="Basic and acidic residues" evidence="1">
    <location>
        <begin position="352"/>
        <end position="363"/>
    </location>
</feature>
<feature type="region of interest" description="Disordered" evidence="1">
    <location>
        <begin position="272"/>
        <end position="457"/>
    </location>
</feature>
<gene>
    <name evidence="2" type="ORF">ANN_09101</name>
</gene>
<organism evidence="2 3">
    <name type="scientific">Periplaneta americana</name>
    <name type="common">American cockroach</name>
    <name type="synonym">Blatta americana</name>
    <dbReference type="NCBI Taxonomy" id="6978"/>
    <lineage>
        <taxon>Eukaryota</taxon>
        <taxon>Metazoa</taxon>
        <taxon>Ecdysozoa</taxon>
        <taxon>Arthropoda</taxon>
        <taxon>Hexapoda</taxon>
        <taxon>Insecta</taxon>
        <taxon>Pterygota</taxon>
        <taxon>Neoptera</taxon>
        <taxon>Polyneoptera</taxon>
        <taxon>Dictyoptera</taxon>
        <taxon>Blattodea</taxon>
        <taxon>Blattoidea</taxon>
        <taxon>Blattidae</taxon>
        <taxon>Blattinae</taxon>
        <taxon>Periplaneta</taxon>
    </lineage>
</organism>
<evidence type="ECO:0000256" key="1">
    <source>
        <dbReference type="SAM" id="MobiDB-lite"/>
    </source>
</evidence>
<protein>
    <submittedName>
        <fullName evidence="2">Uncharacterized protein</fullName>
    </submittedName>
</protein>
<reference evidence="2 3" key="1">
    <citation type="journal article" date="2022" name="Allergy">
        <title>Genome assembly and annotation of Periplaneta americana reveal a comprehensive cockroach allergen profile.</title>
        <authorList>
            <person name="Wang L."/>
            <person name="Xiong Q."/>
            <person name="Saelim N."/>
            <person name="Wang L."/>
            <person name="Nong W."/>
            <person name="Wan A.T."/>
            <person name="Shi M."/>
            <person name="Liu X."/>
            <person name="Cao Q."/>
            <person name="Hui J.H.L."/>
            <person name="Sookrung N."/>
            <person name="Leung T.F."/>
            <person name="Tungtrongchitr A."/>
            <person name="Tsui S.K.W."/>
        </authorList>
    </citation>
    <scope>NUCLEOTIDE SEQUENCE [LARGE SCALE GENOMIC DNA]</scope>
    <source>
        <strain evidence="2">PWHHKU_190912</strain>
    </source>
</reference>
<dbReference type="EMBL" id="JAJSOF020000005">
    <property type="protein sequence ID" value="KAJ4447101.1"/>
    <property type="molecule type" value="Genomic_DNA"/>
</dbReference>
<feature type="compositionally biased region" description="Basic and acidic residues" evidence="1">
    <location>
        <begin position="371"/>
        <end position="383"/>
    </location>
</feature>
<evidence type="ECO:0000313" key="2">
    <source>
        <dbReference type="EMBL" id="KAJ4447101.1"/>
    </source>
</evidence>